<evidence type="ECO:0000256" key="1">
    <source>
        <dbReference type="SAM" id="Coils"/>
    </source>
</evidence>
<name>A0A087T4D5_STEMI</name>
<feature type="non-terminal residue" evidence="2">
    <location>
        <position position="379"/>
    </location>
</feature>
<sequence>MPITRAMEEQLRQLVFAFAAFQEKMEGVVSSVKEEMKAVQEKMEADQESVKEKIQAGKEEMKREITCIKGNKFEVMESRTDSVENKVGQIEENVSSVKEQIKQRVSAVEQQIDSRVSSVKERIEERFSVVEQRIEGRVSAVQQQIDDRVSAVAKEVDALKKFVATAGSNTDGFKFLPMPVRPLQKLSTLFQKTRLHFEALSCAMELRVGEKCLKDYSSLPLNSRRQKPAEILQELATDVERLSHLAFTECPRETREILSLQNFIDGIRDPVIQKALRMADVKALKSAVVYTMKFVAAQQATRRDRHPIRAAQVQGPADQMAACLNDLTRQLNALKQNIGDKKPTVKCWKYGSGEHIRRNCSTPQGTDVKTCLSKGRETN</sequence>
<dbReference type="Gene3D" id="1.20.120.20">
    <property type="entry name" value="Apolipoprotein"/>
    <property type="match status" value="1"/>
</dbReference>
<keyword evidence="3" id="KW-1185">Reference proteome</keyword>
<keyword evidence="1" id="KW-0175">Coiled coil</keyword>
<organism evidence="2 3">
    <name type="scientific">Stegodyphus mimosarum</name>
    <name type="common">African social velvet spider</name>
    <dbReference type="NCBI Taxonomy" id="407821"/>
    <lineage>
        <taxon>Eukaryota</taxon>
        <taxon>Metazoa</taxon>
        <taxon>Ecdysozoa</taxon>
        <taxon>Arthropoda</taxon>
        <taxon>Chelicerata</taxon>
        <taxon>Arachnida</taxon>
        <taxon>Araneae</taxon>
        <taxon>Araneomorphae</taxon>
        <taxon>Entelegynae</taxon>
        <taxon>Eresoidea</taxon>
        <taxon>Eresidae</taxon>
        <taxon>Stegodyphus</taxon>
    </lineage>
</organism>
<feature type="coiled-coil region" evidence="1">
    <location>
        <begin position="29"/>
        <end position="60"/>
    </location>
</feature>
<gene>
    <name evidence="2" type="ORF">X975_14885</name>
</gene>
<reference evidence="2 3" key="1">
    <citation type="submission" date="2013-11" db="EMBL/GenBank/DDBJ databases">
        <title>Genome sequencing of Stegodyphus mimosarum.</title>
        <authorList>
            <person name="Bechsgaard J."/>
        </authorList>
    </citation>
    <scope>NUCLEOTIDE SEQUENCE [LARGE SCALE GENOMIC DNA]</scope>
</reference>
<evidence type="ECO:0000313" key="3">
    <source>
        <dbReference type="Proteomes" id="UP000054359"/>
    </source>
</evidence>
<dbReference type="EMBL" id="KK113363">
    <property type="protein sequence ID" value="KFM59974.1"/>
    <property type="molecule type" value="Genomic_DNA"/>
</dbReference>
<dbReference type="OrthoDB" id="8300685at2759"/>
<dbReference type="OMA" id="CAMELRV"/>
<proteinExistence type="predicted"/>
<dbReference type="PANTHER" id="PTHR45823">
    <property type="entry name" value="T-SNARE COILED-COIL HOMOLOGY DOMAIN-CONTAINING PROTEIN"/>
    <property type="match status" value="1"/>
</dbReference>
<dbReference type="AlphaFoldDB" id="A0A087T4D5"/>
<dbReference type="Proteomes" id="UP000054359">
    <property type="component" value="Unassembled WGS sequence"/>
</dbReference>
<dbReference type="PANTHER" id="PTHR45823:SF1">
    <property type="entry name" value="T-SNARE COILED-COIL HOMOLOGY DOMAIN-CONTAINING PROTEIN"/>
    <property type="match status" value="1"/>
</dbReference>
<protein>
    <submittedName>
        <fullName evidence="2">Uncharacterized protein</fullName>
    </submittedName>
</protein>
<dbReference type="SUPFAM" id="SSF58113">
    <property type="entry name" value="Apolipoprotein A-I"/>
    <property type="match status" value="1"/>
</dbReference>
<accession>A0A087T4D5</accession>
<evidence type="ECO:0000313" key="2">
    <source>
        <dbReference type="EMBL" id="KFM59974.1"/>
    </source>
</evidence>